<dbReference type="InterPro" id="IPR000215">
    <property type="entry name" value="Serpin_fam"/>
</dbReference>
<proteinExistence type="inferred from homology"/>
<dbReference type="InterPro" id="IPR042185">
    <property type="entry name" value="Serpin_sf_2"/>
</dbReference>
<dbReference type="GO" id="GO:0005615">
    <property type="term" value="C:extracellular space"/>
    <property type="evidence" value="ECO:0007669"/>
    <property type="project" value="InterPro"/>
</dbReference>
<dbReference type="SUPFAM" id="SSF56574">
    <property type="entry name" value="Serpins"/>
    <property type="match status" value="2"/>
</dbReference>
<reference evidence="6" key="2">
    <citation type="submission" date="2015-06" db="UniProtKB">
        <authorList>
            <consortium name="EnsemblMetazoa"/>
        </authorList>
    </citation>
    <scope>IDENTIFICATION</scope>
</reference>
<reference evidence="7" key="1">
    <citation type="submission" date="2013-02" db="EMBL/GenBank/DDBJ databases">
        <authorList>
            <person name="Hughes D."/>
        </authorList>
    </citation>
    <scope>NUCLEOTIDE SEQUENCE</scope>
    <source>
        <strain>Durham</strain>
        <strain evidence="7">NC isolate 2 -- Noor lab</strain>
    </source>
</reference>
<dbReference type="HOGENOM" id="CLU_011341_0_0_1"/>
<evidence type="ECO:0000256" key="2">
    <source>
        <dbReference type="ARBA" id="ARBA00022690"/>
    </source>
</evidence>
<dbReference type="CDD" id="cd19601">
    <property type="entry name" value="serpin42Da-like"/>
    <property type="match status" value="2"/>
</dbReference>
<dbReference type="EMBL" id="CAQQ02018127">
    <property type="status" value="NOT_ANNOTATED_CDS"/>
    <property type="molecule type" value="Genomic_DNA"/>
</dbReference>
<comment type="similarity">
    <text evidence="1 4">Belongs to the serpin family.</text>
</comment>
<dbReference type="AlphaFoldDB" id="T1GWS3"/>
<evidence type="ECO:0000256" key="4">
    <source>
        <dbReference type="RuleBase" id="RU000411"/>
    </source>
</evidence>
<dbReference type="OMA" id="KYFHSEA"/>
<accession>T1GWS3</accession>
<feature type="domain" description="Serpin" evidence="5">
    <location>
        <begin position="16"/>
        <end position="338"/>
    </location>
</feature>
<dbReference type="EMBL" id="CAQQ02018126">
    <property type="status" value="NOT_ANNOTATED_CDS"/>
    <property type="molecule type" value="Genomic_DNA"/>
</dbReference>
<dbReference type="InterPro" id="IPR023796">
    <property type="entry name" value="Serpin_dom"/>
</dbReference>
<evidence type="ECO:0000256" key="3">
    <source>
        <dbReference type="ARBA" id="ARBA00022900"/>
    </source>
</evidence>
<name>T1GWS3_MEGSC</name>
<organism evidence="6 7">
    <name type="scientific">Megaselia scalaris</name>
    <name type="common">Humpbacked fly</name>
    <name type="synonym">Phora scalaris</name>
    <dbReference type="NCBI Taxonomy" id="36166"/>
    <lineage>
        <taxon>Eukaryota</taxon>
        <taxon>Metazoa</taxon>
        <taxon>Ecdysozoa</taxon>
        <taxon>Arthropoda</taxon>
        <taxon>Hexapoda</taxon>
        <taxon>Insecta</taxon>
        <taxon>Pterygota</taxon>
        <taxon>Neoptera</taxon>
        <taxon>Endopterygota</taxon>
        <taxon>Diptera</taxon>
        <taxon>Brachycera</taxon>
        <taxon>Muscomorpha</taxon>
        <taxon>Platypezoidea</taxon>
        <taxon>Phoridae</taxon>
        <taxon>Megaseliini</taxon>
        <taxon>Megaselia</taxon>
    </lineage>
</organism>
<keyword evidence="7" id="KW-1185">Reference proteome</keyword>
<dbReference type="EnsemblMetazoa" id="MESCA008253-RA">
    <property type="protein sequence ID" value="MESCA008253-PA"/>
    <property type="gene ID" value="MESCA008253"/>
</dbReference>
<dbReference type="InterPro" id="IPR042178">
    <property type="entry name" value="Serpin_sf_1"/>
</dbReference>
<keyword evidence="2" id="KW-0646">Protease inhibitor</keyword>
<sequence length="678" mass="76000">MSTSEKFIENSAKFSGELFATIAKSDDPTKNIIISPLSVQTCVALAYAGATGETAQEMVKGLHLVSDNKEEVAASYAEFLDSLNSSPLVKIANKIYVNQNYKLRESYKEITGKYFHSEADTLDVSDVNAAANKVNQWKFDPENTMKEQFYYSESDSVEVDMMTQKSKFRYGAFEDLEASVLELPYADSNLSMLIVLPNSRTGLKEVGSKLKTKSIFEISQNMYETEVSVMLPKFKVDYSVELTEPLKKMGMTKMFSNGAEFGNMLEEPEELKVSKVLHKAFIEVNEEGTEAAAATGMIMMMRCALVPELPTEFIADHPFIYVIWDKKNIFSVQSSSSKMFPSKKFKESSVKFSGELFSTIADSDNTTENIIISPLTVQTCVAMAYAGAIGETAQEMIKGLHLVSDNKEKVAASYVELLDSLNSSPLVKIANKIYVNQDYKLRDSYKKITGKYFHSEADTLDVSDANAAANKVNKWVEEKTNNKIQNLISPDNINDLTRLVLVNAIYFKGNWAKKFRPNIIMKKPFYYSESDSMEVYMMSQKSKLRYGAFEDLEASVLELPYTNSNFSMLIILPNSRTGLKDVATKLKSKSIFKISKKMNETEVSVMLPKFKFDYSVELTEPLKKMGITKMFSNGAEFGNMLKEPEELKVSKVLHKAFIEINEEGTEAAAATGELLVLC</sequence>
<dbReference type="EMBL" id="CAQQ02018125">
    <property type="status" value="NOT_ANNOTATED_CDS"/>
    <property type="molecule type" value="Genomic_DNA"/>
</dbReference>
<feature type="domain" description="Serpin" evidence="5">
    <location>
        <begin position="354"/>
        <end position="672"/>
    </location>
</feature>
<dbReference type="PANTHER" id="PTHR11461:SF211">
    <property type="entry name" value="GH10112P-RELATED"/>
    <property type="match status" value="1"/>
</dbReference>
<evidence type="ECO:0000313" key="7">
    <source>
        <dbReference type="Proteomes" id="UP000015102"/>
    </source>
</evidence>
<evidence type="ECO:0000256" key="1">
    <source>
        <dbReference type="ARBA" id="ARBA00009500"/>
    </source>
</evidence>
<evidence type="ECO:0000259" key="5">
    <source>
        <dbReference type="SMART" id="SM00093"/>
    </source>
</evidence>
<dbReference type="Pfam" id="PF00079">
    <property type="entry name" value="Serpin"/>
    <property type="match status" value="3"/>
</dbReference>
<dbReference type="STRING" id="36166.T1GWS3"/>
<dbReference type="Proteomes" id="UP000015102">
    <property type="component" value="Unassembled WGS sequence"/>
</dbReference>
<dbReference type="Gene3D" id="3.30.497.10">
    <property type="entry name" value="Antithrombin, subunit I, domain 2"/>
    <property type="match status" value="3"/>
</dbReference>
<dbReference type="Gene3D" id="2.30.39.10">
    <property type="entry name" value="Alpha-1-antitrypsin, domain 1"/>
    <property type="match status" value="2"/>
</dbReference>
<dbReference type="GO" id="GO:0004867">
    <property type="term" value="F:serine-type endopeptidase inhibitor activity"/>
    <property type="evidence" value="ECO:0007669"/>
    <property type="project" value="UniProtKB-KW"/>
</dbReference>
<evidence type="ECO:0000313" key="6">
    <source>
        <dbReference type="EnsemblMetazoa" id="MESCA008253-PA"/>
    </source>
</evidence>
<dbReference type="PANTHER" id="PTHR11461">
    <property type="entry name" value="SERINE PROTEASE INHIBITOR, SERPIN"/>
    <property type="match status" value="1"/>
</dbReference>
<dbReference type="SMART" id="SM00093">
    <property type="entry name" value="SERPIN"/>
    <property type="match status" value="2"/>
</dbReference>
<keyword evidence="3" id="KW-0722">Serine protease inhibitor</keyword>
<protein>
    <recommendedName>
        <fullName evidence="5">Serpin domain-containing protein</fullName>
    </recommendedName>
</protein>
<dbReference type="InterPro" id="IPR036186">
    <property type="entry name" value="Serpin_sf"/>
</dbReference>